<evidence type="ECO:0000313" key="2">
    <source>
        <dbReference type="Proteomes" id="UP001344906"/>
    </source>
</evidence>
<sequence length="100" mass="11476">MPKQYFAVTLECGDNWDARYPMREQAHWDEHAQLMDVLVDDGFIILGGSLGGEEKVLLVIDAESEQALEARLADDPWLVQGVRRIARVERWTILLESIHE</sequence>
<accession>A0ABQ6FLI6</accession>
<gene>
    <name evidence="1" type="ORF">KDH_07410</name>
</gene>
<dbReference type="RefSeq" id="WP_338247613.1">
    <property type="nucleotide sequence ID" value="NZ_BSRI01000001.1"/>
</dbReference>
<dbReference type="EMBL" id="BSRI01000001">
    <property type="protein sequence ID" value="GLV53890.1"/>
    <property type="molecule type" value="Genomic_DNA"/>
</dbReference>
<dbReference type="InterPro" id="IPR011008">
    <property type="entry name" value="Dimeric_a/b-barrel"/>
</dbReference>
<keyword evidence="2" id="KW-1185">Reference proteome</keyword>
<dbReference type="Gene3D" id="3.30.70.1060">
    <property type="entry name" value="Dimeric alpha+beta barrel"/>
    <property type="match status" value="1"/>
</dbReference>
<proteinExistence type="predicted"/>
<name>A0ABQ6FLI6_9CHLR</name>
<organism evidence="1 2">
    <name type="scientific">Dictyobacter halimunensis</name>
    <dbReference type="NCBI Taxonomy" id="3026934"/>
    <lineage>
        <taxon>Bacteria</taxon>
        <taxon>Bacillati</taxon>
        <taxon>Chloroflexota</taxon>
        <taxon>Ktedonobacteria</taxon>
        <taxon>Ktedonobacterales</taxon>
        <taxon>Dictyobacteraceae</taxon>
        <taxon>Dictyobacter</taxon>
    </lineage>
</organism>
<evidence type="ECO:0000313" key="1">
    <source>
        <dbReference type="EMBL" id="GLV53890.1"/>
    </source>
</evidence>
<protein>
    <recommendedName>
        <fullName evidence="3">YCII-related domain-containing protein</fullName>
    </recommendedName>
</protein>
<reference evidence="1 2" key="1">
    <citation type="submission" date="2023-02" db="EMBL/GenBank/DDBJ databases">
        <title>Dictyobacter halimunensis sp. nov., a new member of the class Ktedonobacteria from forest soil in a geothermal area.</title>
        <authorList>
            <person name="Rachmania M.K."/>
            <person name="Ningsih F."/>
            <person name="Sakai Y."/>
            <person name="Yabe S."/>
            <person name="Yokota A."/>
            <person name="Sjamsuridzal W."/>
        </authorList>
    </citation>
    <scope>NUCLEOTIDE SEQUENCE [LARGE SCALE GENOMIC DNA]</scope>
    <source>
        <strain evidence="1 2">S3.2.2.5</strain>
    </source>
</reference>
<dbReference type="Proteomes" id="UP001344906">
    <property type="component" value="Unassembled WGS sequence"/>
</dbReference>
<dbReference type="SUPFAM" id="SSF54909">
    <property type="entry name" value="Dimeric alpha+beta barrel"/>
    <property type="match status" value="1"/>
</dbReference>
<evidence type="ECO:0008006" key="3">
    <source>
        <dbReference type="Google" id="ProtNLM"/>
    </source>
</evidence>
<comment type="caution">
    <text evidence="1">The sequence shown here is derived from an EMBL/GenBank/DDBJ whole genome shotgun (WGS) entry which is preliminary data.</text>
</comment>